<dbReference type="Proteomes" id="UP000033047">
    <property type="component" value="Unassembled WGS sequence"/>
</dbReference>
<feature type="transmembrane region" description="Helical" evidence="9">
    <location>
        <begin position="177"/>
        <end position="202"/>
    </location>
</feature>
<keyword evidence="3" id="KW-1003">Cell membrane</keyword>
<comment type="caution">
    <text evidence="11">The sequence shown here is derived from an EMBL/GenBank/DDBJ whole genome shotgun (WGS) entry which is preliminary data.</text>
</comment>
<dbReference type="InterPro" id="IPR050790">
    <property type="entry name" value="ExbB/TolQ_transport"/>
</dbReference>
<evidence type="ECO:0000256" key="6">
    <source>
        <dbReference type="ARBA" id="ARBA00022989"/>
    </source>
</evidence>
<evidence type="ECO:0000313" key="12">
    <source>
        <dbReference type="Proteomes" id="UP000033047"/>
    </source>
</evidence>
<dbReference type="Pfam" id="PF01618">
    <property type="entry name" value="MotA_ExbB"/>
    <property type="match status" value="1"/>
</dbReference>
<dbReference type="PATRIC" id="fig|927665.4.peg.2728"/>
<keyword evidence="5 8" id="KW-0653">Protein transport</keyword>
<comment type="subcellular location">
    <subcellularLocation>
        <location evidence="1">Cell membrane</location>
        <topology evidence="1">Multi-pass membrane protein</topology>
    </subcellularLocation>
    <subcellularLocation>
        <location evidence="8">Membrane</location>
        <topology evidence="8">Multi-pass membrane protein</topology>
    </subcellularLocation>
</comment>
<dbReference type="EMBL" id="AQHV01000012">
    <property type="protein sequence ID" value="KKB54900.1"/>
    <property type="molecule type" value="Genomic_DNA"/>
</dbReference>
<evidence type="ECO:0000256" key="1">
    <source>
        <dbReference type="ARBA" id="ARBA00004651"/>
    </source>
</evidence>
<dbReference type="PANTHER" id="PTHR30625">
    <property type="entry name" value="PROTEIN TOLQ"/>
    <property type="match status" value="1"/>
</dbReference>
<protein>
    <recommendedName>
        <fullName evidence="10">MotA/TolQ/ExbB proton channel domain-containing protein</fullName>
    </recommendedName>
</protein>
<keyword evidence="4 9" id="KW-0812">Transmembrane</keyword>
<feature type="transmembrane region" description="Helical" evidence="9">
    <location>
        <begin position="56"/>
        <end position="82"/>
    </location>
</feature>
<dbReference type="GO" id="GO:0005886">
    <property type="term" value="C:plasma membrane"/>
    <property type="evidence" value="ECO:0007669"/>
    <property type="project" value="UniProtKB-SubCell"/>
</dbReference>
<evidence type="ECO:0000256" key="8">
    <source>
        <dbReference type="RuleBase" id="RU004057"/>
    </source>
</evidence>
<evidence type="ECO:0000256" key="2">
    <source>
        <dbReference type="ARBA" id="ARBA00022448"/>
    </source>
</evidence>
<evidence type="ECO:0000313" key="11">
    <source>
        <dbReference type="EMBL" id="KKB54900.1"/>
    </source>
</evidence>
<dbReference type="PANTHER" id="PTHR30625:SF15">
    <property type="entry name" value="BIOPOLYMER TRANSPORT PROTEIN EXBB"/>
    <property type="match status" value="1"/>
</dbReference>
<evidence type="ECO:0000256" key="5">
    <source>
        <dbReference type="ARBA" id="ARBA00022927"/>
    </source>
</evidence>
<evidence type="ECO:0000256" key="3">
    <source>
        <dbReference type="ARBA" id="ARBA00022475"/>
    </source>
</evidence>
<organism evidence="11 12">
    <name type="scientific">Parabacteroides goldsteinii DSM 19448 = WAL 12034</name>
    <dbReference type="NCBI Taxonomy" id="927665"/>
    <lineage>
        <taxon>Bacteria</taxon>
        <taxon>Pseudomonadati</taxon>
        <taxon>Bacteroidota</taxon>
        <taxon>Bacteroidia</taxon>
        <taxon>Bacteroidales</taxon>
        <taxon>Tannerellaceae</taxon>
        <taxon>Parabacteroides</taxon>
    </lineage>
</organism>
<keyword evidence="6 9" id="KW-1133">Transmembrane helix</keyword>
<accession>A0A0F5JBJ9</accession>
<dbReference type="STRING" id="927665.HMPREF1535_02653"/>
<feature type="domain" description="MotA/TolQ/ExbB proton channel" evidence="10">
    <location>
        <begin position="141"/>
        <end position="254"/>
    </location>
</feature>
<keyword evidence="7 9" id="KW-0472">Membrane</keyword>
<evidence type="ECO:0000256" key="4">
    <source>
        <dbReference type="ARBA" id="ARBA00022692"/>
    </source>
</evidence>
<sequence length="269" mass="28780">MKTNQSVISKTSNGVSAGIVIIICFILAVCFFHFVLGNPSNFMDNNPDNHPLPGNYAGTIYKGGFIVPVVITLLLTVITLSVERFIAINRSKGKKALLGFVRTIKKDLEDGNLDAAQKACKEQQGSVANVVNAALTRYTDVENRADQTKEQKMVIIQKEIEESTALELPSMEQNLPVIATISTLGTLFGLLGTVLGMIRSFAALANAGAPDSVALSTGISEALVNTTLGIATGAMAIISYNYFTSKIDNITYAIDEIGFSIVQTFAAKH</sequence>
<reference evidence="11 12" key="1">
    <citation type="submission" date="2013-04" db="EMBL/GenBank/DDBJ databases">
        <title>The Genome Sequence of Parabacteroides goldsteinii DSM 19448.</title>
        <authorList>
            <consortium name="The Broad Institute Genomics Platform"/>
            <person name="Earl A."/>
            <person name="Ward D."/>
            <person name="Feldgarden M."/>
            <person name="Gevers D."/>
            <person name="Martens E."/>
            <person name="Sakamoto M."/>
            <person name="Benno Y."/>
            <person name="Song Y."/>
            <person name="Liu C."/>
            <person name="Lee J."/>
            <person name="Bolanos M."/>
            <person name="Vaisanen M.L."/>
            <person name="Finegold S.M."/>
            <person name="Walker B."/>
            <person name="Young S."/>
            <person name="Zeng Q."/>
            <person name="Gargeya S."/>
            <person name="Fitzgerald M."/>
            <person name="Haas B."/>
            <person name="Abouelleil A."/>
            <person name="Allen A.W."/>
            <person name="Alvarado L."/>
            <person name="Arachchi H.M."/>
            <person name="Berlin A.M."/>
            <person name="Chapman S.B."/>
            <person name="Gainer-Dewar J."/>
            <person name="Goldberg J."/>
            <person name="Griggs A."/>
            <person name="Gujja S."/>
            <person name="Hansen M."/>
            <person name="Howarth C."/>
            <person name="Imamovic A."/>
            <person name="Ireland A."/>
            <person name="Larimer J."/>
            <person name="McCowan C."/>
            <person name="Murphy C."/>
            <person name="Pearson M."/>
            <person name="Poon T.W."/>
            <person name="Priest M."/>
            <person name="Roberts A."/>
            <person name="Saif S."/>
            <person name="Shea T."/>
            <person name="Sisk P."/>
            <person name="Sykes S."/>
            <person name="Wortman J."/>
            <person name="Nusbaum C."/>
            <person name="Birren B."/>
        </authorList>
    </citation>
    <scope>NUCLEOTIDE SEQUENCE [LARGE SCALE GENOMIC DNA]</scope>
    <source>
        <strain evidence="11 12">DSM 19448</strain>
    </source>
</reference>
<evidence type="ECO:0000259" key="10">
    <source>
        <dbReference type="Pfam" id="PF01618"/>
    </source>
</evidence>
<dbReference type="InterPro" id="IPR002898">
    <property type="entry name" value="MotA_ExbB_proton_chnl"/>
</dbReference>
<name>A0A0F5JBJ9_9BACT</name>
<proteinExistence type="inferred from homology"/>
<dbReference type="AlphaFoldDB" id="A0A0F5JBJ9"/>
<gene>
    <name evidence="11" type="ORF">HMPREF1535_02653</name>
</gene>
<feature type="transmembrane region" description="Helical" evidence="9">
    <location>
        <begin position="222"/>
        <end position="243"/>
    </location>
</feature>
<dbReference type="GO" id="GO:0017038">
    <property type="term" value="P:protein import"/>
    <property type="evidence" value="ECO:0007669"/>
    <property type="project" value="TreeGrafter"/>
</dbReference>
<comment type="similarity">
    <text evidence="8">Belongs to the exbB/tolQ family.</text>
</comment>
<feature type="transmembrane region" description="Helical" evidence="9">
    <location>
        <begin position="12"/>
        <end position="36"/>
    </location>
</feature>
<evidence type="ECO:0000256" key="9">
    <source>
        <dbReference type="SAM" id="Phobius"/>
    </source>
</evidence>
<dbReference type="RefSeq" id="WP_046146317.1">
    <property type="nucleotide sequence ID" value="NZ_KQ033912.1"/>
</dbReference>
<dbReference type="HOGENOM" id="CLU_053325_4_3_10"/>
<evidence type="ECO:0000256" key="7">
    <source>
        <dbReference type="ARBA" id="ARBA00023136"/>
    </source>
</evidence>
<keyword evidence="2 8" id="KW-0813">Transport</keyword>